<sequence length="501" mass="51846">MKRLVSLVVVLLVGSLTLGGCGFSVYSLPLPGGADTGKDPLTVKVQFADVLDLVPQSTVKVDDVTVGKVTKVQLDHGVAVVTLQLRKDTKLPSNARAEIQQTSLLGEKYVALSAPSDPSPTPLKDHATITLAHTGQNPEIEEVLGALSLILNGGGVAQLKTISTELNKALGGREDSARSVLNEVNQLATSLDDNKQEIVHAIESVNKLSKSIHGQEKTIDKTLDELPAALTSINSQRKDLVTMLKALDKLGDTGVRVINASKTNTIQIVRDLQPVLTELTNAGDHFVNSFNTLLTYPFVDAAVGTNPQVARNLHMGDYVNLDITLDLGLDSLKQLPGAGSAVCTVSSALTSQIKNAKTPKQLQQLLDKLSGTLGSAACGEVKKQVDACQQAIESALTGGNPSATACQDVLPSLTKTLQSSLNDLLGGVLGGGSGGSSSGGSDGGLVGGLLGGLLGGAGRAPTDYRPQRVSVAQLDAAYDPTLVQLLVPGIDAGDATEGGSR</sequence>
<feature type="domain" description="Mammalian cell entry C-terminal" evidence="2">
    <location>
        <begin position="119"/>
        <end position="291"/>
    </location>
</feature>
<dbReference type="EMBL" id="JBFPJR010000009">
    <property type="protein sequence ID" value="MEX0427306.1"/>
    <property type="molecule type" value="Genomic_DNA"/>
</dbReference>
<evidence type="ECO:0000313" key="3">
    <source>
        <dbReference type="EMBL" id="MEX0427306.1"/>
    </source>
</evidence>
<dbReference type="NCBIfam" id="TIGR00996">
    <property type="entry name" value="Mtu_fam_mce"/>
    <property type="match status" value="1"/>
</dbReference>
<keyword evidence="4" id="KW-1185">Reference proteome</keyword>
<organism evidence="3 4">
    <name type="scientific">Nocardioides eburneus</name>
    <dbReference type="NCBI Taxonomy" id="3231482"/>
    <lineage>
        <taxon>Bacteria</taxon>
        <taxon>Bacillati</taxon>
        <taxon>Actinomycetota</taxon>
        <taxon>Actinomycetes</taxon>
        <taxon>Propionibacteriales</taxon>
        <taxon>Nocardioidaceae</taxon>
        <taxon>Nocardioides</taxon>
    </lineage>
</organism>
<dbReference type="PROSITE" id="PS51257">
    <property type="entry name" value="PROKAR_LIPOPROTEIN"/>
    <property type="match status" value="1"/>
</dbReference>
<gene>
    <name evidence="3" type="ORF">AB3X52_06725</name>
</gene>
<dbReference type="Pfam" id="PF02470">
    <property type="entry name" value="MlaD"/>
    <property type="match status" value="1"/>
</dbReference>
<dbReference type="InterPro" id="IPR052336">
    <property type="entry name" value="MlaD_Phospholipid_Transporter"/>
</dbReference>
<feature type="domain" description="Mce/MlaD" evidence="1">
    <location>
        <begin position="40"/>
        <end position="114"/>
    </location>
</feature>
<dbReference type="Proteomes" id="UP001556631">
    <property type="component" value="Unassembled WGS sequence"/>
</dbReference>
<accession>A0ABV3SWJ6</accession>
<dbReference type="InterPro" id="IPR005693">
    <property type="entry name" value="Mce"/>
</dbReference>
<evidence type="ECO:0000259" key="1">
    <source>
        <dbReference type="Pfam" id="PF02470"/>
    </source>
</evidence>
<evidence type="ECO:0000313" key="4">
    <source>
        <dbReference type="Proteomes" id="UP001556631"/>
    </source>
</evidence>
<dbReference type="Pfam" id="PF11887">
    <property type="entry name" value="Mce4_CUP1"/>
    <property type="match status" value="1"/>
</dbReference>
<dbReference type="InterPro" id="IPR024516">
    <property type="entry name" value="Mce_C"/>
</dbReference>
<reference evidence="3 4" key="1">
    <citation type="submission" date="2024-07" db="EMBL/GenBank/DDBJ databases">
        <authorList>
            <person name="Lee S."/>
            <person name="Kang M."/>
        </authorList>
    </citation>
    <scope>NUCLEOTIDE SEQUENCE [LARGE SCALE GENOMIC DNA]</scope>
    <source>
        <strain evidence="3 4">DS6</strain>
    </source>
</reference>
<comment type="caution">
    <text evidence="3">The sequence shown here is derived from an EMBL/GenBank/DDBJ whole genome shotgun (WGS) entry which is preliminary data.</text>
</comment>
<name>A0ABV3SWJ6_9ACTN</name>
<dbReference type="PANTHER" id="PTHR33371">
    <property type="entry name" value="INTERMEMBRANE PHOSPHOLIPID TRANSPORT SYSTEM BINDING PROTEIN MLAD-RELATED"/>
    <property type="match status" value="1"/>
</dbReference>
<dbReference type="PANTHER" id="PTHR33371:SF15">
    <property type="entry name" value="LIPOPROTEIN LPRN"/>
    <property type="match status" value="1"/>
</dbReference>
<evidence type="ECO:0000259" key="2">
    <source>
        <dbReference type="Pfam" id="PF11887"/>
    </source>
</evidence>
<proteinExistence type="predicted"/>
<dbReference type="InterPro" id="IPR003399">
    <property type="entry name" value="Mce/MlaD"/>
</dbReference>
<dbReference type="RefSeq" id="WP_367992560.1">
    <property type="nucleotide sequence ID" value="NZ_JBFPJR010000009.1"/>
</dbReference>
<protein>
    <submittedName>
        <fullName evidence="3">MCE family protein</fullName>
    </submittedName>
</protein>